<dbReference type="InterPro" id="IPR050942">
    <property type="entry name" value="F-box_BR-signaling"/>
</dbReference>
<feature type="domain" description="KIB1-4 beta-propeller" evidence="1">
    <location>
        <begin position="43"/>
        <end position="280"/>
    </location>
</feature>
<dbReference type="Proteomes" id="UP001359559">
    <property type="component" value="Unassembled WGS sequence"/>
</dbReference>
<comment type="caution">
    <text evidence="2">The sequence shown here is derived from an EMBL/GenBank/DDBJ whole genome shotgun (WGS) entry which is preliminary data.</text>
</comment>
<dbReference type="AlphaFoldDB" id="A0AAN9IA73"/>
<gene>
    <name evidence="2" type="ORF">RJT34_25906</name>
</gene>
<organism evidence="2 3">
    <name type="scientific">Clitoria ternatea</name>
    <name type="common">Butterfly pea</name>
    <dbReference type="NCBI Taxonomy" id="43366"/>
    <lineage>
        <taxon>Eukaryota</taxon>
        <taxon>Viridiplantae</taxon>
        <taxon>Streptophyta</taxon>
        <taxon>Embryophyta</taxon>
        <taxon>Tracheophyta</taxon>
        <taxon>Spermatophyta</taxon>
        <taxon>Magnoliopsida</taxon>
        <taxon>eudicotyledons</taxon>
        <taxon>Gunneridae</taxon>
        <taxon>Pentapetalae</taxon>
        <taxon>rosids</taxon>
        <taxon>fabids</taxon>
        <taxon>Fabales</taxon>
        <taxon>Fabaceae</taxon>
        <taxon>Papilionoideae</taxon>
        <taxon>50 kb inversion clade</taxon>
        <taxon>NPAAA clade</taxon>
        <taxon>indigoferoid/millettioid clade</taxon>
        <taxon>Phaseoleae</taxon>
        <taxon>Clitoria</taxon>
    </lineage>
</organism>
<evidence type="ECO:0000313" key="3">
    <source>
        <dbReference type="Proteomes" id="UP001359559"/>
    </source>
</evidence>
<proteinExistence type="predicted"/>
<accession>A0AAN9IA73</accession>
<protein>
    <recommendedName>
        <fullName evidence="1">KIB1-4 beta-propeller domain-containing protein</fullName>
    </recommendedName>
</protein>
<sequence length="347" mass="39495">MPTEVLEVMMNATDTPWLITNDDSSSLFRLFSSTLKQNFFMYKPFKPLRGSFIVGSFKGCLVIRSPVKIFILNIFSRFQIQLPPRTTMPQFLKSKINASNVKQDYPLTLAMSTCGSFSPLILAGVTFLGDLVWCNIGDKEWKGYRDDDDYGNLTFYNDMLYAITRDGTRIDMFRIQDRLVKLDAIACPNPTVPPSEYMDVYLVDCKGTLVVAKRYYYTSQGHTIAFHLFKVQGNVVVDLDNLGDQALFVSTGLSAECVTAKDCKGLENPNRLFFIGRSEDGLKYEFGMVSVERKRNRLFRVTLPHTTMHSSPFWLLPRFASACDCKCHDPTLWTTKAKCQLHTNLES</sequence>
<name>A0AAN9IA73_CLITE</name>
<dbReference type="PANTHER" id="PTHR44259">
    <property type="entry name" value="OS07G0183000 PROTEIN-RELATED"/>
    <property type="match status" value="1"/>
</dbReference>
<evidence type="ECO:0000259" key="1">
    <source>
        <dbReference type="Pfam" id="PF03478"/>
    </source>
</evidence>
<keyword evidence="3" id="KW-1185">Reference proteome</keyword>
<dbReference type="InterPro" id="IPR005174">
    <property type="entry name" value="KIB1-4_b-propeller"/>
</dbReference>
<dbReference type="PANTHER" id="PTHR44259:SF114">
    <property type="entry name" value="OS06G0707300 PROTEIN"/>
    <property type="match status" value="1"/>
</dbReference>
<dbReference type="EMBL" id="JAYKXN010000007">
    <property type="protein sequence ID" value="KAK7270609.1"/>
    <property type="molecule type" value="Genomic_DNA"/>
</dbReference>
<evidence type="ECO:0000313" key="2">
    <source>
        <dbReference type="EMBL" id="KAK7270609.1"/>
    </source>
</evidence>
<dbReference type="Pfam" id="PF03478">
    <property type="entry name" value="Beta-prop_KIB1-4"/>
    <property type="match status" value="1"/>
</dbReference>
<reference evidence="2 3" key="1">
    <citation type="submission" date="2024-01" db="EMBL/GenBank/DDBJ databases">
        <title>The genomes of 5 underutilized Papilionoideae crops provide insights into root nodulation and disease resistance.</title>
        <authorList>
            <person name="Yuan L."/>
        </authorList>
    </citation>
    <scope>NUCLEOTIDE SEQUENCE [LARGE SCALE GENOMIC DNA]</scope>
    <source>
        <strain evidence="2">LY-2023</strain>
        <tissue evidence="2">Leaf</tissue>
    </source>
</reference>